<protein>
    <recommendedName>
        <fullName evidence="3">Glucose-methanol-choline oxidoreductase C-terminal domain-containing protein</fullName>
    </recommendedName>
</protein>
<dbReference type="Gene3D" id="3.50.50.60">
    <property type="entry name" value="FAD/NAD(P)-binding domain"/>
    <property type="match status" value="1"/>
</dbReference>
<dbReference type="KEGG" id="nah:F5544_28730"/>
<dbReference type="InterPro" id="IPR036188">
    <property type="entry name" value="FAD/NAD-bd_sf"/>
</dbReference>
<sequence>MRVNGIRGLHVGDASAMPALPRANAPTIMIAERTAHVMRKASSAGVRRHRQSANGW</sequence>
<dbReference type="EMBL" id="CP046172">
    <property type="protein sequence ID" value="QIS13597.1"/>
    <property type="molecule type" value="Genomic_DNA"/>
</dbReference>
<gene>
    <name evidence="1" type="ORF">F5544_28730</name>
</gene>
<evidence type="ECO:0000313" key="2">
    <source>
        <dbReference type="Proteomes" id="UP000503540"/>
    </source>
</evidence>
<organism evidence="1 2">
    <name type="scientific">Nocardia arthritidis</name>
    <dbReference type="NCBI Taxonomy" id="228602"/>
    <lineage>
        <taxon>Bacteria</taxon>
        <taxon>Bacillati</taxon>
        <taxon>Actinomycetota</taxon>
        <taxon>Actinomycetes</taxon>
        <taxon>Mycobacteriales</taxon>
        <taxon>Nocardiaceae</taxon>
        <taxon>Nocardia</taxon>
    </lineage>
</organism>
<evidence type="ECO:0008006" key="3">
    <source>
        <dbReference type="Google" id="ProtNLM"/>
    </source>
</evidence>
<evidence type="ECO:0000313" key="1">
    <source>
        <dbReference type="EMBL" id="QIS13597.1"/>
    </source>
</evidence>
<name>A0A6G9YKK1_9NOCA</name>
<proteinExistence type="predicted"/>
<accession>A0A6G9YKK1</accession>
<reference evidence="1 2" key="1">
    <citation type="journal article" date="2019" name="ACS Chem. Biol.">
        <title>Identification and Mobilization of a Cryptic Antibiotic Biosynthesis Gene Locus from a Human-Pathogenic Nocardia Isolate.</title>
        <authorList>
            <person name="Herisse M."/>
            <person name="Ishida K."/>
            <person name="Porter J.L."/>
            <person name="Howden B."/>
            <person name="Hertweck C."/>
            <person name="Stinear T.P."/>
            <person name="Pidot S.J."/>
        </authorList>
    </citation>
    <scope>NUCLEOTIDE SEQUENCE [LARGE SCALE GENOMIC DNA]</scope>
    <source>
        <strain evidence="1 2">AUSMDU00012717</strain>
    </source>
</reference>
<dbReference type="AlphaFoldDB" id="A0A6G9YKK1"/>
<keyword evidence="2" id="KW-1185">Reference proteome</keyword>
<dbReference type="Proteomes" id="UP000503540">
    <property type="component" value="Chromosome"/>
</dbReference>